<comment type="caution">
    <text evidence="1">The sequence shown here is derived from an EMBL/GenBank/DDBJ whole genome shotgun (WGS) entry which is preliminary data.</text>
</comment>
<reference evidence="1" key="1">
    <citation type="submission" date="2021-02" db="EMBL/GenBank/DDBJ databases">
        <authorList>
            <person name="Nowell W R."/>
        </authorList>
    </citation>
    <scope>NUCLEOTIDE SEQUENCE</scope>
</reference>
<dbReference type="InterPro" id="IPR029058">
    <property type="entry name" value="AB_hydrolase_fold"/>
</dbReference>
<dbReference type="PANTHER" id="PTHR48098">
    <property type="entry name" value="ENTEROCHELIN ESTERASE-RELATED"/>
    <property type="match status" value="1"/>
</dbReference>
<dbReference type="PANTHER" id="PTHR48098:SF6">
    <property type="entry name" value="FERRI-BACILLIBACTIN ESTERASE BESA"/>
    <property type="match status" value="1"/>
</dbReference>
<evidence type="ECO:0008006" key="4">
    <source>
        <dbReference type="Google" id="ProtNLM"/>
    </source>
</evidence>
<dbReference type="Pfam" id="PF00756">
    <property type="entry name" value="Esterase"/>
    <property type="match status" value="1"/>
</dbReference>
<evidence type="ECO:0000313" key="3">
    <source>
        <dbReference type="Proteomes" id="UP000663864"/>
    </source>
</evidence>
<dbReference type="SUPFAM" id="SSF53474">
    <property type="entry name" value="alpha/beta-Hydrolases"/>
    <property type="match status" value="1"/>
</dbReference>
<dbReference type="AlphaFoldDB" id="A0A814P2L6"/>
<accession>A0A814P2L6</accession>
<evidence type="ECO:0000313" key="1">
    <source>
        <dbReference type="EMBL" id="CAF1100339.1"/>
    </source>
</evidence>
<dbReference type="Proteomes" id="UP000663864">
    <property type="component" value="Unassembled WGS sequence"/>
</dbReference>
<organism evidence="1 3">
    <name type="scientific">Rotaria sordida</name>
    <dbReference type="NCBI Taxonomy" id="392033"/>
    <lineage>
        <taxon>Eukaryota</taxon>
        <taxon>Metazoa</taxon>
        <taxon>Spiralia</taxon>
        <taxon>Gnathifera</taxon>
        <taxon>Rotifera</taxon>
        <taxon>Eurotatoria</taxon>
        <taxon>Bdelloidea</taxon>
        <taxon>Philodinida</taxon>
        <taxon>Philodinidae</taxon>
        <taxon>Rotaria</taxon>
    </lineage>
</organism>
<dbReference type="EMBL" id="CAJOBD010002165">
    <property type="protein sequence ID" value="CAF3860853.1"/>
    <property type="molecule type" value="Genomic_DNA"/>
</dbReference>
<proteinExistence type="predicted"/>
<dbReference type="InterPro" id="IPR050583">
    <property type="entry name" value="Mycobacterial_A85_antigen"/>
</dbReference>
<dbReference type="InterPro" id="IPR000801">
    <property type="entry name" value="Esterase-like"/>
</dbReference>
<name>A0A814P2L6_9BILA</name>
<gene>
    <name evidence="2" type="ORF">JBS370_LOCUS18769</name>
    <name evidence="1" type="ORF">ZHD862_LOCUS17562</name>
</gene>
<protein>
    <recommendedName>
        <fullName evidence="4">Esterase</fullName>
    </recommendedName>
</protein>
<dbReference type="EMBL" id="CAJNOT010000876">
    <property type="protein sequence ID" value="CAF1100339.1"/>
    <property type="molecule type" value="Genomic_DNA"/>
</dbReference>
<dbReference type="Proteomes" id="UP000663836">
    <property type="component" value="Unassembled WGS sequence"/>
</dbReference>
<sequence>MTKNEHDFIIDGQTCHFHDESINGIFGGHFHTYDNFCISSQHSSRKIHVFVPNDYLTNTEQKRYPVIYMNDGHKSFWNGGLSNKSWRVGETLSKIYETDQSKQVIVVAIHPIDRNREYTHSHWMWKYTYGGVDDYNNYIVNHVKPFIDRNYRTLSAAKYTVIVGSSHGGLAAFHMALSYPTIFGIAICMSPSFWAGLDWLIGSSLTNVCCSLEKSTLIQKYDYVLRSDNAPLLYIDWGLSKDWHLHNIIIERLAASRSSEMVKLLTKKYGYKHISVESNEHIDNTEKLVLTCIDPHGEHDEIWWEKRFFTIVNTLFDQIWKLK</sequence>
<dbReference type="Gene3D" id="3.40.50.1820">
    <property type="entry name" value="alpha/beta hydrolase"/>
    <property type="match status" value="1"/>
</dbReference>
<evidence type="ECO:0000313" key="2">
    <source>
        <dbReference type="EMBL" id="CAF3860853.1"/>
    </source>
</evidence>